<evidence type="ECO:0000313" key="2">
    <source>
        <dbReference type="EMBL" id="CAB1449466.1"/>
    </source>
</evidence>
<accession>A0A9N7VBR6</accession>
<dbReference type="AlphaFoldDB" id="A0A9N7VBR6"/>
<dbReference type="Proteomes" id="UP001153269">
    <property type="component" value="Unassembled WGS sequence"/>
</dbReference>
<reference evidence="2" key="1">
    <citation type="submission" date="2020-03" db="EMBL/GenBank/DDBJ databases">
        <authorList>
            <person name="Weist P."/>
        </authorList>
    </citation>
    <scope>NUCLEOTIDE SEQUENCE</scope>
</reference>
<feature type="region of interest" description="Disordered" evidence="1">
    <location>
        <begin position="1"/>
        <end position="58"/>
    </location>
</feature>
<name>A0A9N7VBR6_PLEPL</name>
<feature type="region of interest" description="Disordered" evidence="1">
    <location>
        <begin position="219"/>
        <end position="241"/>
    </location>
</feature>
<keyword evidence="3" id="KW-1185">Reference proteome</keyword>
<feature type="compositionally biased region" description="Basic and acidic residues" evidence="1">
    <location>
        <begin position="223"/>
        <end position="235"/>
    </location>
</feature>
<gene>
    <name evidence="2" type="ORF">PLEPLA_LOCUS37149</name>
</gene>
<feature type="compositionally biased region" description="Polar residues" evidence="1">
    <location>
        <begin position="23"/>
        <end position="33"/>
    </location>
</feature>
<feature type="compositionally biased region" description="Basic and acidic residues" evidence="1">
    <location>
        <begin position="1"/>
        <end position="20"/>
    </location>
</feature>
<comment type="caution">
    <text evidence="2">The sequence shown here is derived from an EMBL/GenBank/DDBJ whole genome shotgun (WGS) entry which is preliminary data.</text>
</comment>
<evidence type="ECO:0000256" key="1">
    <source>
        <dbReference type="SAM" id="MobiDB-lite"/>
    </source>
</evidence>
<dbReference type="EMBL" id="CADEAL010004016">
    <property type="protein sequence ID" value="CAB1449466.1"/>
    <property type="molecule type" value="Genomic_DNA"/>
</dbReference>
<proteinExistence type="predicted"/>
<sequence length="281" mass="31581">MDTRGHREPVETVAVERRGLSECTPQPVHSSCTPAVEHPGREGLQDGVSDATGDEERGSDRRQLLHTVSRWQCHTWQLSITALPDITGAAAKHAVSGVIHPHMSIGSTLTALILSLQVRERERKRGKERGERKRGEREGSIHLFTYGKESVDFRALPLLRNKQNESLKKDDLRETDVLMSKMTLQEQSSVENQALHDATRRLKHAVPVPVLVPPPALARKTRRQEGGEVAKDTPRQKSTARDCTLTFSRDLEQTNLHFVSLRARGHARQRSTRGKQISCRK</sequence>
<organism evidence="2 3">
    <name type="scientific">Pleuronectes platessa</name>
    <name type="common">European plaice</name>
    <dbReference type="NCBI Taxonomy" id="8262"/>
    <lineage>
        <taxon>Eukaryota</taxon>
        <taxon>Metazoa</taxon>
        <taxon>Chordata</taxon>
        <taxon>Craniata</taxon>
        <taxon>Vertebrata</taxon>
        <taxon>Euteleostomi</taxon>
        <taxon>Actinopterygii</taxon>
        <taxon>Neopterygii</taxon>
        <taxon>Teleostei</taxon>
        <taxon>Neoteleostei</taxon>
        <taxon>Acanthomorphata</taxon>
        <taxon>Carangaria</taxon>
        <taxon>Pleuronectiformes</taxon>
        <taxon>Pleuronectoidei</taxon>
        <taxon>Pleuronectidae</taxon>
        <taxon>Pleuronectes</taxon>
    </lineage>
</organism>
<protein>
    <submittedName>
        <fullName evidence="2">Uncharacterized protein</fullName>
    </submittedName>
</protein>
<evidence type="ECO:0000313" key="3">
    <source>
        <dbReference type="Proteomes" id="UP001153269"/>
    </source>
</evidence>